<evidence type="ECO:0000259" key="2">
    <source>
        <dbReference type="PROSITE" id="PS50206"/>
    </source>
</evidence>
<sequence>MPDLLVSTNFVLTIVLLILIIAWIVYSVINHIRVHKIAKFISQKQFVKGKRRAQIVDLRERKAFNAGHILGARNIPFSTFRTFYNGIRSDMPVYLYDQSTALSSRAAVYLYKKGYRKLYILKEGYRNWTGKTKKRDV</sequence>
<organism evidence="3 4">
    <name type="scientific">Acetilactobacillus jinshanensis</name>
    <dbReference type="NCBI Taxonomy" id="1720083"/>
    <lineage>
        <taxon>Bacteria</taxon>
        <taxon>Bacillati</taxon>
        <taxon>Bacillota</taxon>
        <taxon>Bacilli</taxon>
        <taxon>Lactobacillales</taxon>
        <taxon>Lactobacillaceae</taxon>
        <taxon>Acetilactobacillus</taxon>
    </lineage>
</organism>
<feature type="domain" description="Rhodanese" evidence="2">
    <location>
        <begin position="49"/>
        <end position="133"/>
    </location>
</feature>
<proteinExistence type="predicted"/>
<dbReference type="KEGG" id="lji:ELX58_05775"/>
<dbReference type="InterPro" id="IPR050229">
    <property type="entry name" value="GlpE_sulfurtransferase"/>
</dbReference>
<feature type="transmembrane region" description="Helical" evidence="1">
    <location>
        <begin position="6"/>
        <end position="29"/>
    </location>
</feature>
<evidence type="ECO:0000256" key="1">
    <source>
        <dbReference type="SAM" id="Phobius"/>
    </source>
</evidence>
<dbReference type="SMART" id="SM00450">
    <property type="entry name" value="RHOD"/>
    <property type="match status" value="1"/>
</dbReference>
<dbReference type="OrthoDB" id="9808735at2"/>
<dbReference type="CDD" id="cd00158">
    <property type="entry name" value="RHOD"/>
    <property type="match status" value="1"/>
</dbReference>
<dbReference type="InterPro" id="IPR036873">
    <property type="entry name" value="Rhodanese-like_dom_sf"/>
</dbReference>
<dbReference type="PANTHER" id="PTHR43031:SF18">
    <property type="entry name" value="RHODANESE-RELATED SULFURTRANSFERASES"/>
    <property type="match status" value="1"/>
</dbReference>
<keyword evidence="1" id="KW-0812">Transmembrane</keyword>
<dbReference type="RefSeq" id="WP_133442204.1">
    <property type="nucleotide sequence ID" value="NZ_CP034726.1"/>
</dbReference>
<dbReference type="PANTHER" id="PTHR43031">
    <property type="entry name" value="FAD-DEPENDENT OXIDOREDUCTASE"/>
    <property type="match status" value="1"/>
</dbReference>
<dbReference type="SUPFAM" id="SSF52821">
    <property type="entry name" value="Rhodanese/Cell cycle control phosphatase"/>
    <property type="match status" value="1"/>
</dbReference>
<evidence type="ECO:0000313" key="3">
    <source>
        <dbReference type="EMBL" id="QBP18646.1"/>
    </source>
</evidence>
<gene>
    <name evidence="3" type="ORF">ELX58_05775</name>
</gene>
<reference evidence="4" key="1">
    <citation type="submission" date="2018-12" db="EMBL/GenBank/DDBJ databases">
        <title>A new species of lactobacillus.</title>
        <authorList>
            <person name="Jian Y."/>
            <person name="Xin L."/>
            <person name="Hong Z.J."/>
            <person name="Ming L.Z."/>
            <person name="Hong X.Z."/>
        </authorList>
    </citation>
    <scope>NUCLEOTIDE SEQUENCE [LARGE SCALE GENOMIC DNA]</scope>
    <source>
        <strain evidence="4">HSLZ-75</strain>
    </source>
</reference>
<evidence type="ECO:0000313" key="4">
    <source>
        <dbReference type="Proteomes" id="UP000294321"/>
    </source>
</evidence>
<dbReference type="Pfam" id="PF00581">
    <property type="entry name" value="Rhodanese"/>
    <property type="match status" value="1"/>
</dbReference>
<dbReference type="AlphaFoldDB" id="A0A4P6ZLG2"/>
<accession>A0A4P6ZLG2</accession>
<protein>
    <submittedName>
        <fullName evidence="3">Rhodanese-like domain-containing protein</fullName>
    </submittedName>
</protein>
<dbReference type="InterPro" id="IPR001763">
    <property type="entry name" value="Rhodanese-like_dom"/>
</dbReference>
<dbReference type="Proteomes" id="UP000294321">
    <property type="component" value="Chromosome"/>
</dbReference>
<dbReference type="PROSITE" id="PS50206">
    <property type="entry name" value="RHODANESE_3"/>
    <property type="match status" value="1"/>
</dbReference>
<keyword evidence="4" id="KW-1185">Reference proteome</keyword>
<name>A0A4P6ZLG2_9LACO</name>
<keyword evidence="1" id="KW-0472">Membrane</keyword>
<dbReference type="Gene3D" id="3.40.250.10">
    <property type="entry name" value="Rhodanese-like domain"/>
    <property type="match status" value="1"/>
</dbReference>
<keyword evidence="1" id="KW-1133">Transmembrane helix</keyword>
<dbReference type="EMBL" id="CP034726">
    <property type="protein sequence ID" value="QBP18646.1"/>
    <property type="molecule type" value="Genomic_DNA"/>
</dbReference>